<evidence type="ECO:0000256" key="1">
    <source>
        <dbReference type="ARBA" id="ARBA00004202"/>
    </source>
</evidence>
<keyword evidence="11" id="KW-1185">Reference proteome</keyword>
<dbReference type="GO" id="GO:0005524">
    <property type="term" value="F:ATP binding"/>
    <property type="evidence" value="ECO:0007669"/>
    <property type="project" value="UniProtKB-KW"/>
</dbReference>
<dbReference type="InterPro" id="IPR003439">
    <property type="entry name" value="ABC_transporter-like_ATP-bd"/>
</dbReference>
<dbReference type="PIRSF" id="PIRSF039085">
    <property type="entry name" value="ABC_ATPase_HisP"/>
    <property type="match status" value="1"/>
</dbReference>
<sequence length="241" mass="27501">MNYLIEVQNLNKSFNNQLILKNINCKILKKEVITIIGRSGSGKSTFLRCLNLLEKPDSGKILINKINILKHNVNLSHLRTQIGMVFQNFNLFDEKTVLENCCLAPIKVLKIHSKKAEIIARQKLKEVGMLNFINEKAKKLSGGQKQRVAIARTLCMTPQVILLDEPTSALDTESAQDILEILQKLVYKQQITLIIVTHELQFAKRVSSQIYFMENGKILERGTLYDIFAINKCPKIKSFFV</sequence>
<dbReference type="InterPro" id="IPR030679">
    <property type="entry name" value="ABC_ATPase_HisP-typ"/>
</dbReference>
<dbReference type="InterPro" id="IPR050086">
    <property type="entry name" value="MetN_ABC_transporter-like"/>
</dbReference>
<organism evidence="10 11">
    <name type="scientific">Candidatus Phytoplasma melaleucae</name>
    <dbReference type="NCBI Taxonomy" id="2982630"/>
    <lineage>
        <taxon>Bacteria</taxon>
        <taxon>Bacillati</taxon>
        <taxon>Mycoplasmatota</taxon>
        <taxon>Mollicutes</taxon>
        <taxon>Acholeplasmatales</taxon>
        <taxon>Acholeplasmataceae</taxon>
        <taxon>Candidatus Phytoplasma</taxon>
    </lineage>
</organism>
<keyword evidence="5" id="KW-0547">Nucleotide-binding</keyword>
<evidence type="ECO:0000259" key="9">
    <source>
        <dbReference type="PROSITE" id="PS50893"/>
    </source>
</evidence>
<keyword evidence="6 10" id="KW-0067">ATP-binding</keyword>
<comment type="caution">
    <text evidence="10">The sequence shown here is derived from an EMBL/GenBank/DDBJ whole genome shotgun (WGS) entry which is preliminary data.</text>
</comment>
<dbReference type="PROSITE" id="PS00211">
    <property type="entry name" value="ABC_TRANSPORTER_1"/>
    <property type="match status" value="1"/>
</dbReference>
<dbReference type="InterPro" id="IPR027417">
    <property type="entry name" value="P-loop_NTPase"/>
</dbReference>
<comment type="subcellular location">
    <subcellularLocation>
        <location evidence="1">Cell membrane</location>
        <topology evidence="1">Peripheral membrane protein</topology>
    </subcellularLocation>
</comment>
<dbReference type="EMBL" id="JAOSID010000005">
    <property type="protein sequence ID" value="MDO8168153.1"/>
    <property type="molecule type" value="Genomic_DNA"/>
</dbReference>
<dbReference type="Gene3D" id="3.40.50.300">
    <property type="entry name" value="P-loop containing nucleotide triphosphate hydrolases"/>
    <property type="match status" value="1"/>
</dbReference>
<evidence type="ECO:0000256" key="5">
    <source>
        <dbReference type="ARBA" id="ARBA00022741"/>
    </source>
</evidence>
<dbReference type="SMART" id="SM00382">
    <property type="entry name" value="AAA"/>
    <property type="match status" value="1"/>
</dbReference>
<evidence type="ECO:0000256" key="7">
    <source>
        <dbReference type="ARBA" id="ARBA00022970"/>
    </source>
</evidence>
<evidence type="ECO:0000256" key="6">
    <source>
        <dbReference type="ARBA" id="ARBA00022840"/>
    </source>
</evidence>
<keyword evidence="7" id="KW-0029">Amino-acid transport</keyword>
<name>A0ABT9DDM6_9MOLU</name>
<keyword evidence="3" id="KW-0813">Transport</keyword>
<dbReference type="PROSITE" id="PS50893">
    <property type="entry name" value="ABC_TRANSPORTER_2"/>
    <property type="match status" value="1"/>
</dbReference>
<evidence type="ECO:0000256" key="2">
    <source>
        <dbReference type="ARBA" id="ARBA00005417"/>
    </source>
</evidence>
<dbReference type="PANTHER" id="PTHR43166:SF9">
    <property type="entry name" value="GLUTAMATE_ASPARTATE IMPORT ATP-BINDING PROTEIN GLTL"/>
    <property type="match status" value="1"/>
</dbReference>
<dbReference type="RefSeq" id="WP_304515358.1">
    <property type="nucleotide sequence ID" value="NZ_JAOSID010000005.1"/>
</dbReference>
<dbReference type="Pfam" id="PF00005">
    <property type="entry name" value="ABC_tran"/>
    <property type="match status" value="1"/>
</dbReference>
<keyword evidence="8" id="KW-0472">Membrane</keyword>
<accession>A0ABT9DDM6</accession>
<dbReference type="SUPFAM" id="SSF52540">
    <property type="entry name" value="P-loop containing nucleoside triphosphate hydrolases"/>
    <property type="match status" value="1"/>
</dbReference>
<dbReference type="InterPro" id="IPR017871">
    <property type="entry name" value="ABC_transporter-like_CS"/>
</dbReference>
<feature type="domain" description="ABC transporter" evidence="9">
    <location>
        <begin position="5"/>
        <end position="240"/>
    </location>
</feature>
<dbReference type="Proteomes" id="UP001172036">
    <property type="component" value="Unassembled WGS sequence"/>
</dbReference>
<protein>
    <submittedName>
        <fullName evidence="10">Amino acid ABC transporter ATP-binding protein</fullName>
    </submittedName>
</protein>
<reference evidence="10 11" key="1">
    <citation type="journal article" date="2023" name="Int. J. Syst. Evol. Microbiol.">
        <title>The observation of taxonomic boundaries for the 16SrII and 16SrXXV phytoplasmas using genome-based delimitation.</title>
        <authorList>
            <person name="Rodrigues Jardim B."/>
            <person name="Tran-Nguyen L.T.T."/>
            <person name="Gambley C."/>
            <person name="Al-Sadi A.M."/>
            <person name="Al-Subhi A.M."/>
            <person name="Foissac X."/>
            <person name="Salar P."/>
            <person name="Cai H."/>
            <person name="Yang J.Y."/>
            <person name="Davis R."/>
            <person name="Jones L."/>
            <person name="Rodoni B."/>
            <person name="Constable F.E."/>
        </authorList>
    </citation>
    <scope>NUCLEOTIDE SEQUENCE [LARGE SCALE GENOMIC DNA]</scope>
    <source>
        <strain evidence="10">BAWM-155c</strain>
    </source>
</reference>
<keyword evidence="4" id="KW-1003">Cell membrane</keyword>
<evidence type="ECO:0000256" key="8">
    <source>
        <dbReference type="ARBA" id="ARBA00023136"/>
    </source>
</evidence>
<evidence type="ECO:0000256" key="3">
    <source>
        <dbReference type="ARBA" id="ARBA00022448"/>
    </source>
</evidence>
<gene>
    <name evidence="10" type="ORF">OC680_01510</name>
</gene>
<comment type="similarity">
    <text evidence="2">Belongs to the ABC transporter superfamily.</text>
</comment>
<evidence type="ECO:0000313" key="11">
    <source>
        <dbReference type="Proteomes" id="UP001172036"/>
    </source>
</evidence>
<proteinExistence type="inferred from homology"/>
<evidence type="ECO:0000313" key="10">
    <source>
        <dbReference type="EMBL" id="MDO8168153.1"/>
    </source>
</evidence>
<dbReference type="InterPro" id="IPR003593">
    <property type="entry name" value="AAA+_ATPase"/>
</dbReference>
<dbReference type="PANTHER" id="PTHR43166">
    <property type="entry name" value="AMINO ACID IMPORT ATP-BINDING PROTEIN"/>
    <property type="match status" value="1"/>
</dbReference>
<evidence type="ECO:0000256" key="4">
    <source>
        <dbReference type="ARBA" id="ARBA00022475"/>
    </source>
</evidence>